<accession>A0ABR7RI74</accession>
<dbReference type="PANTHER" id="PTHR30222:SF12">
    <property type="entry name" value="NORSPERMIDINE SENSOR"/>
    <property type="match status" value="1"/>
</dbReference>
<dbReference type="PANTHER" id="PTHR30222">
    <property type="entry name" value="SPERMIDINE/PUTRESCINE-BINDING PERIPLASMIC PROTEIN"/>
    <property type="match status" value="1"/>
</dbReference>
<feature type="chain" id="PRO_5045249724" description="Putrescine-binding periplasmic protein" evidence="6">
    <location>
        <begin position="26"/>
        <end position="383"/>
    </location>
</feature>
<evidence type="ECO:0000256" key="5">
    <source>
        <dbReference type="PIRNR" id="PIRNR019574"/>
    </source>
</evidence>
<dbReference type="SUPFAM" id="SSF53850">
    <property type="entry name" value="Periplasmic binding protein-like II"/>
    <property type="match status" value="1"/>
</dbReference>
<evidence type="ECO:0000256" key="3">
    <source>
        <dbReference type="ARBA" id="ARBA00022729"/>
    </source>
</evidence>
<keyword evidence="3 6" id="KW-0732">Signal</keyword>
<organism evidence="7 8">
    <name type="scientific">Teichococcus aerophilus</name>
    <dbReference type="NCBI Taxonomy" id="1224513"/>
    <lineage>
        <taxon>Bacteria</taxon>
        <taxon>Pseudomonadati</taxon>
        <taxon>Pseudomonadota</taxon>
        <taxon>Alphaproteobacteria</taxon>
        <taxon>Acetobacterales</taxon>
        <taxon>Roseomonadaceae</taxon>
        <taxon>Roseomonas</taxon>
    </lineage>
</organism>
<evidence type="ECO:0000256" key="1">
    <source>
        <dbReference type="ARBA" id="ARBA00004418"/>
    </source>
</evidence>
<evidence type="ECO:0000313" key="7">
    <source>
        <dbReference type="EMBL" id="MBC9206008.1"/>
    </source>
</evidence>
<keyword evidence="8" id="KW-1185">Reference proteome</keyword>
<gene>
    <name evidence="7" type="ORF">IBL26_04110</name>
</gene>
<evidence type="ECO:0000256" key="2">
    <source>
        <dbReference type="ARBA" id="ARBA00022448"/>
    </source>
</evidence>
<feature type="signal peptide" evidence="6">
    <location>
        <begin position="1"/>
        <end position="25"/>
    </location>
</feature>
<comment type="subcellular location">
    <subcellularLocation>
        <location evidence="1 5">Periplasm</location>
    </subcellularLocation>
</comment>
<keyword evidence="4 5" id="KW-0574">Periplasm</keyword>
<comment type="similarity">
    <text evidence="5">Belongs to the bacterial solute-binding protein PotD/PotF family.</text>
</comment>
<dbReference type="InterPro" id="IPR006059">
    <property type="entry name" value="SBP"/>
</dbReference>
<dbReference type="PRINTS" id="PR00909">
    <property type="entry name" value="SPERMDNBNDNG"/>
</dbReference>
<evidence type="ECO:0000313" key="8">
    <source>
        <dbReference type="Proteomes" id="UP000626026"/>
    </source>
</evidence>
<dbReference type="PIRSF" id="PIRSF019574">
    <property type="entry name" value="Periplasmic_polyamine_BP"/>
    <property type="match status" value="1"/>
</dbReference>
<comment type="function">
    <text evidence="5">Required for the activity of the bacterial periplasmic transport system of putrescine.</text>
</comment>
<dbReference type="Proteomes" id="UP000626026">
    <property type="component" value="Unassembled WGS sequence"/>
</dbReference>
<dbReference type="RefSeq" id="WP_187783177.1">
    <property type="nucleotide sequence ID" value="NZ_JACTVA010000004.1"/>
</dbReference>
<dbReference type="Pfam" id="PF13416">
    <property type="entry name" value="SBP_bac_8"/>
    <property type="match status" value="1"/>
</dbReference>
<dbReference type="InterPro" id="IPR001188">
    <property type="entry name" value="Sperm_putr-bd"/>
</dbReference>
<proteinExistence type="inferred from homology"/>
<comment type="caution">
    <text evidence="7">The sequence shown here is derived from an EMBL/GenBank/DDBJ whole genome shotgun (WGS) entry which is preliminary data.</text>
</comment>
<protein>
    <recommendedName>
        <fullName evidence="5">Putrescine-binding periplasmic protein</fullName>
    </recommendedName>
</protein>
<name>A0ABR7RI74_9PROT</name>
<evidence type="ECO:0000256" key="4">
    <source>
        <dbReference type="ARBA" id="ARBA00022764"/>
    </source>
</evidence>
<dbReference type="EMBL" id="JACTVA010000004">
    <property type="protein sequence ID" value="MBC9206008.1"/>
    <property type="molecule type" value="Genomic_DNA"/>
</dbReference>
<evidence type="ECO:0000256" key="6">
    <source>
        <dbReference type="SAM" id="SignalP"/>
    </source>
</evidence>
<dbReference type="Gene3D" id="3.40.190.10">
    <property type="entry name" value="Periplasmic binding protein-like II"/>
    <property type="match status" value="2"/>
</dbReference>
<keyword evidence="2 5" id="KW-0813">Transport</keyword>
<reference evidence="7 8" key="1">
    <citation type="journal article" date="2013" name="Int. J. Syst. Evol. Microbiol.">
        <title>Roseomonas aerophila sp. nov., isolated from air.</title>
        <authorList>
            <person name="Kim S.J."/>
            <person name="Weon H.Y."/>
            <person name="Ahn J.H."/>
            <person name="Hong S.B."/>
            <person name="Seok S.J."/>
            <person name="Whang K.S."/>
            <person name="Kwon S.W."/>
        </authorList>
    </citation>
    <scope>NUCLEOTIDE SEQUENCE [LARGE SCALE GENOMIC DNA]</scope>
    <source>
        <strain evidence="7 8">NBRC 108923</strain>
    </source>
</reference>
<sequence length="383" mass="41591">MLRRMLAATFCAALAVTTLPPAASAQVQAQAPAPNAAQPGAGTTLNVYNWSDYIDPYAVSRFQQETGIRIRYDVYDSLETLEGKLSAGRSGYDIIVPTSEPTFARLVRAGALLPLDRARIPNWTNQDPALLQRVASSDPGNRFGAIYLYGTVGLGIRVDRVRAALPDVPLDSLDVLMQPENARRLARCGIAVMDSAIDVLPSVLRWRGRDPNSTDAADLRAAEEALLAIRPHVRAIIASGNIMDALATGEYCVALTYSGDVIQAQARAREAARGVEIGYIQPKEGAQLWFDMLAIPADAPNPEAAQAFINFVLRPDVMAGITNHVRYPNAIPTATPLVNEAVRNDPNVYPTPEMLGRTFVATQLSAQAERARSRSWNRFRAGR</sequence>